<feature type="transmembrane region" description="Helical" evidence="1">
    <location>
        <begin position="412"/>
        <end position="440"/>
    </location>
</feature>
<dbReference type="EMBL" id="CATQJA010002600">
    <property type="protein sequence ID" value="CAJ0572584.1"/>
    <property type="molecule type" value="Genomic_DNA"/>
</dbReference>
<protein>
    <recommendedName>
        <fullName evidence="2">Glycosyltransferase 2-like domain-containing protein</fullName>
    </recommendedName>
</protein>
<keyword evidence="1" id="KW-0472">Membrane</keyword>
<sequence>MRNRTKHAIHCLLFISWVAVFVAVTRPEFPKNITTDEQERSWYNAFLIPIDIIRMTSHLLLLPQLIFGCIGLLAYSAFQRSVKLKNSPCVAPFICFRVVTRGTYPKLLKETLSKNVRTCQQTGIENYWFEVVTDNQLNLKPQSRLVREIVVPGSYQTLKGSLYKARALQYCLEDGVSPVTKGQWIVHLDEESLLTPDAVRGILNFCSAGTSDFGQGMITYASDTIVSWFCTFADSLRVADDLGKLRASFNLLRRPYFSWKGSYVVARYSAEKLVGFDHGFEGSIAEDCFFAMVSMRYGLSYGYIDGVVHEKSPFSVDDLIKQRRRWFQGIWMTIHSNAIPYKHKALLTACVYGWAALPVLIFCFMLPSSGYFGSLTTYDMILNQIFIAINVYQYAYGAFISFKEKYSSDRRMLLLCVIGAVCVLPFNALVEATAVLYGLISRKIGFHIIQKSISSTMLDQKEPRASIFACYRRFNNIRFL</sequence>
<accession>A0AA36CQE6</accession>
<dbReference type="GO" id="GO:0019187">
    <property type="term" value="F:beta-1,4-mannosyltransferase activity"/>
    <property type="evidence" value="ECO:0007669"/>
    <property type="project" value="InterPro"/>
</dbReference>
<feature type="transmembrane region" description="Helical" evidence="1">
    <location>
        <begin position="380"/>
        <end position="400"/>
    </location>
</feature>
<keyword evidence="1" id="KW-0812">Transmembrane</keyword>
<organism evidence="3 4">
    <name type="scientific">Mesorhabditis spiculigera</name>
    <dbReference type="NCBI Taxonomy" id="96644"/>
    <lineage>
        <taxon>Eukaryota</taxon>
        <taxon>Metazoa</taxon>
        <taxon>Ecdysozoa</taxon>
        <taxon>Nematoda</taxon>
        <taxon>Chromadorea</taxon>
        <taxon>Rhabditida</taxon>
        <taxon>Rhabditina</taxon>
        <taxon>Rhabditomorpha</taxon>
        <taxon>Rhabditoidea</taxon>
        <taxon>Rhabditidae</taxon>
        <taxon>Mesorhabditinae</taxon>
        <taxon>Mesorhabditis</taxon>
    </lineage>
</organism>
<proteinExistence type="predicted"/>
<dbReference type="InterPro" id="IPR029044">
    <property type="entry name" value="Nucleotide-diphossugar_trans"/>
</dbReference>
<keyword evidence="4" id="KW-1185">Reference proteome</keyword>
<dbReference type="Proteomes" id="UP001177023">
    <property type="component" value="Unassembled WGS sequence"/>
</dbReference>
<feature type="transmembrane region" description="Helical" evidence="1">
    <location>
        <begin position="7"/>
        <end position="24"/>
    </location>
</feature>
<dbReference type="InterPro" id="IPR027389">
    <property type="entry name" value="B_mannosylTrfase_Bre-3/Egh"/>
</dbReference>
<evidence type="ECO:0000313" key="4">
    <source>
        <dbReference type="Proteomes" id="UP001177023"/>
    </source>
</evidence>
<feature type="domain" description="Glycosyltransferase 2-like" evidence="2">
    <location>
        <begin position="184"/>
        <end position="376"/>
    </location>
</feature>
<feature type="transmembrane region" description="Helical" evidence="1">
    <location>
        <begin position="59"/>
        <end position="78"/>
    </location>
</feature>
<dbReference type="PANTHER" id="PTHR16779:SF1">
    <property type="entry name" value="BETA-1,4-MANNOSYLTRANSFERASE EGH"/>
    <property type="match status" value="1"/>
</dbReference>
<gene>
    <name evidence="3" type="ORF">MSPICULIGERA_LOCUS10968</name>
</gene>
<name>A0AA36CQE6_9BILA</name>
<dbReference type="PANTHER" id="PTHR16779">
    <property type="entry name" value="BETA-1,4-MANNOSYLTRANSFERASE EGH"/>
    <property type="match status" value="1"/>
</dbReference>
<comment type="caution">
    <text evidence="3">The sequence shown here is derived from an EMBL/GenBank/DDBJ whole genome shotgun (WGS) entry which is preliminary data.</text>
</comment>
<dbReference type="InterPro" id="IPR001173">
    <property type="entry name" value="Glyco_trans_2-like"/>
</dbReference>
<dbReference type="AlphaFoldDB" id="A0AA36CQE6"/>
<dbReference type="GO" id="GO:0005737">
    <property type="term" value="C:cytoplasm"/>
    <property type="evidence" value="ECO:0007669"/>
    <property type="project" value="TreeGrafter"/>
</dbReference>
<evidence type="ECO:0000313" key="3">
    <source>
        <dbReference type="EMBL" id="CAJ0572584.1"/>
    </source>
</evidence>
<feature type="transmembrane region" description="Helical" evidence="1">
    <location>
        <begin position="345"/>
        <end position="368"/>
    </location>
</feature>
<keyword evidence="1" id="KW-1133">Transmembrane helix</keyword>
<feature type="non-terminal residue" evidence="3">
    <location>
        <position position="480"/>
    </location>
</feature>
<dbReference type="Pfam" id="PF13632">
    <property type="entry name" value="Glyco_trans_2_3"/>
    <property type="match status" value="1"/>
</dbReference>
<dbReference type="SUPFAM" id="SSF53448">
    <property type="entry name" value="Nucleotide-diphospho-sugar transferases"/>
    <property type="match status" value="1"/>
</dbReference>
<reference evidence="3" key="1">
    <citation type="submission" date="2023-06" db="EMBL/GenBank/DDBJ databases">
        <authorList>
            <person name="Delattre M."/>
        </authorList>
    </citation>
    <scope>NUCLEOTIDE SEQUENCE</scope>
    <source>
        <strain evidence="3">AF72</strain>
    </source>
</reference>
<evidence type="ECO:0000259" key="2">
    <source>
        <dbReference type="Pfam" id="PF13632"/>
    </source>
</evidence>
<evidence type="ECO:0000256" key="1">
    <source>
        <dbReference type="SAM" id="Phobius"/>
    </source>
</evidence>